<dbReference type="PANTHER" id="PTHR32282:SF33">
    <property type="entry name" value="PEPTIDOGLYCAN GLYCOSYLTRANSFERASE"/>
    <property type="match status" value="1"/>
</dbReference>
<keyword evidence="19" id="KW-1185">Reference proteome</keyword>
<evidence type="ECO:0000259" key="16">
    <source>
        <dbReference type="Pfam" id="PF00905"/>
    </source>
</evidence>
<comment type="catalytic activity">
    <reaction evidence="12">
        <text>Preferential cleavage: (Ac)2-L-Lys-D-Ala-|-D-Ala. Also transpeptidation of peptidyl-alanyl moieties that are N-acyl substituents of D-alanine.</text>
        <dbReference type="EC" id="3.4.16.4"/>
    </reaction>
</comment>
<dbReference type="PANTHER" id="PTHR32282">
    <property type="entry name" value="BINDING PROTEIN TRANSPEPTIDASE, PUTATIVE-RELATED"/>
    <property type="match status" value="1"/>
</dbReference>
<keyword evidence="9" id="KW-0573">Peptidoglycan synthesis</keyword>
<evidence type="ECO:0000256" key="5">
    <source>
        <dbReference type="ARBA" id="ARBA00022676"/>
    </source>
</evidence>
<dbReference type="GO" id="GO:0030288">
    <property type="term" value="C:outer membrane-bounded periplasmic space"/>
    <property type="evidence" value="ECO:0007669"/>
    <property type="project" value="TreeGrafter"/>
</dbReference>
<dbReference type="GO" id="GO:0008360">
    <property type="term" value="P:regulation of cell shape"/>
    <property type="evidence" value="ECO:0007669"/>
    <property type="project" value="UniProtKB-KW"/>
</dbReference>
<evidence type="ECO:0000313" key="19">
    <source>
        <dbReference type="Proteomes" id="UP000196560"/>
    </source>
</evidence>
<keyword evidence="5" id="KW-0328">Glycosyltransferase</keyword>
<dbReference type="GO" id="GO:0009002">
    <property type="term" value="F:serine-type D-Ala-D-Ala carboxypeptidase activity"/>
    <property type="evidence" value="ECO:0007669"/>
    <property type="project" value="UniProtKB-EC"/>
</dbReference>
<keyword evidence="15" id="KW-0472">Membrane</keyword>
<evidence type="ECO:0000256" key="14">
    <source>
        <dbReference type="SAM" id="MobiDB-lite"/>
    </source>
</evidence>
<dbReference type="InterPro" id="IPR023346">
    <property type="entry name" value="Lysozyme-like_dom_sf"/>
</dbReference>
<accession>A0A1Y3U3K4</accession>
<evidence type="ECO:0000256" key="13">
    <source>
        <dbReference type="ARBA" id="ARBA00049902"/>
    </source>
</evidence>
<dbReference type="InterPro" id="IPR001460">
    <property type="entry name" value="PCN-bd_Tpept"/>
</dbReference>
<dbReference type="FunFam" id="1.10.3810.10:FF:000001">
    <property type="entry name" value="Penicillin-binding protein 1A"/>
    <property type="match status" value="1"/>
</dbReference>
<keyword evidence="3" id="KW-0121">Carboxypeptidase</keyword>
<dbReference type="STRING" id="1118060.GCA_000311845_00614"/>
<dbReference type="eggNOG" id="COG0744">
    <property type="taxonomic scope" value="Bacteria"/>
</dbReference>
<keyword evidence="15" id="KW-1133">Transmembrane helix</keyword>
<gene>
    <name evidence="18" type="ORF">B5G21_04090</name>
</gene>
<proteinExistence type="inferred from homology"/>
<name>A0A1Y3U3K4_9ACTN</name>
<feature type="compositionally biased region" description="Gly residues" evidence="14">
    <location>
        <begin position="675"/>
        <end position="684"/>
    </location>
</feature>
<dbReference type="AlphaFoldDB" id="A0A1Y3U3K4"/>
<dbReference type="InterPro" id="IPR001264">
    <property type="entry name" value="Glyco_trans_51"/>
</dbReference>
<comment type="similarity">
    <text evidence="2">In the N-terminal section; belongs to the glycosyltransferase 51 family.</text>
</comment>
<comment type="similarity">
    <text evidence="1">In the C-terminal section; belongs to the transpeptidase family.</text>
</comment>
<evidence type="ECO:0000259" key="17">
    <source>
        <dbReference type="Pfam" id="PF00912"/>
    </source>
</evidence>
<feature type="compositionally biased region" description="Low complexity" evidence="14">
    <location>
        <begin position="685"/>
        <end position="701"/>
    </location>
</feature>
<evidence type="ECO:0000256" key="7">
    <source>
        <dbReference type="ARBA" id="ARBA00022801"/>
    </source>
</evidence>
<evidence type="ECO:0000256" key="4">
    <source>
        <dbReference type="ARBA" id="ARBA00022670"/>
    </source>
</evidence>
<evidence type="ECO:0000256" key="8">
    <source>
        <dbReference type="ARBA" id="ARBA00022960"/>
    </source>
</evidence>
<keyword evidence="10" id="KW-0511">Multifunctional enzyme</keyword>
<comment type="caution">
    <text evidence="18">The sequence shown here is derived from an EMBL/GenBank/DDBJ whole genome shotgun (WGS) entry which is preliminary data.</text>
</comment>
<dbReference type="Pfam" id="PF00905">
    <property type="entry name" value="Transpeptidase"/>
    <property type="match status" value="1"/>
</dbReference>
<feature type="domain" description="Glycosyl transferase family 51" evidence="17">
    <location>
        <begin position="72"/>
        <end position="247"/>
    </location>
</feature>
<dbReference type="EMBL" id="NFHO01000004">
    <property type="protein sequence ID" value="OUN43326.1"/>
    <property type="molecule type" value="Genomic_DNA"/>
</dbReference>
<dbReference type="Gene3D" id="3.40.710.10">
    <property type="entry name" value="DD-peptidase/beta-lactamase superfamily"/>
    <property type="match status" value="1"/>
</dbReference>
<dbReference type="Gene3D" id="1.10.3810.10">
    <property type="entry name" value="Biosynthetic peptidoglycan transglycosylase-like"/>
    <property type="match status" value="1"/>
</dbReference>
<protein>
    <submittedName>
        <fullName evidence="18">Penicillin-binding protein</fullName>
    </submittedName>
</protein>
<evidence type="ECO:0000256" key="12">
    <source>
        <dbReference type="ARBA" id="ARBA00034000"/>
    </source>
</evidence>
<sequence length="728" mass="78580">MGPRQRHSRKRAKTHALPIIIASFFGFLLLAGTAFGIGMIGVVDTWLQDLPDYTDTDLYLMSEPTTILDADGNVIASFYTQNRTTVSLDQISDYVINGTVATEDERFYEHGGFDLVGIMRAAASQITGGSEGASTITQQLVRNTILSDEQFDITLERKVREIYLAVKMEEIYSKDEILNMYLNVIYYGHGAYGIEAAAQTYFSKSASDLTLAEAALLVGLPNAPSQYDPTINPELAVQRRNTVLDRMLRNGYISQEEHDAAQAEELQLNVSETSGTGVDINAYPYFVDYVRSLLSDEFDYDQIFSGGLTVKTTIKPSVQQAAEASVQDQLNKFDEDGLEAGMTVIDNDNGYIVAMVGGRDYYADNQHTNHAITQRQTGSAFKAFTLATAIDQGMSPDIIINCNSPQTFDDGSYKVSNYDNHSYGYVSLARATEVSANTGYVQVAKAVGIQNVIDMCHNLGIDDEMNAYSSLTLGTKELSTLQMAEAYSTFAMGGEHRDAVAITEIQNRDGEVIYQHEDSPERVLDASVAAEINDILQGVISSGTATGAQLSVNQPFAGKTGTTEAPSDLWFCGYTPQYTMAVWTGHSGSNQRITVNGRRGRTSDLPIPIARNFFNTVLDGVEREEFPAADGQITYQDDSVWEVDGKPLSGGGSKATTPETETVVENENPSTDSGTGDGGDGGNTGTESPTSPTNPSTGEPESPTPPTSVTPPTTDSGGGNEEGGSVVE</sequence>
<dbReference type="InterPro" id="IPR050396">
    <property type="entry name" value="Glycosyltr_51/Transpeptidase"/>
</dbReference>
<keyword evidence="4" id="KW-0645">Protease</keyword>
<keyword evidence="7" id="KW-0378">Hydrolase</keyword>
<keyword evidence="6" id="KW-0808">Transferase</keyword>
<dbReference type="SUPFAM" id="SSF56601">
    <property type="entry name" value="beta-lactamase/transpeptidase-like"/>
    <property type="match status" value="1"/>
</dbReference>
<dbReference type="SUPFAM" id="SSF53955">
    <property type="entry name" value="Lysozyme-like"/>
    <property type="match status" value="1"/>
</dbReference>
<dbReference type="NCBIfam" id="TIGR02074">
    <property type="entry name" value="PBP_1a_fam"/>
    <property type="match status" value="1"/>
</dbReference>
<evidence type="ECO:0000256" key="1">
    <source>
        <dbReference type="ARBA" id="ARBA00007090"/>
    </source>
</evidence>
<comment type="catalytic activity">
    <reaction evidence="13">
        <text>[GlcNAc-(1-&gt;4)-Mur2Ac(oyl-L-Ala-gamma-D-Glu-L-Lys-D-Ala-D-Ala)](n)-di-trans,octa-cis-undecaprenyl diphosphate + beta-D-GlcNAc-(1-&gt;4)-Mur2Ac(oyl-L-Ala-gamma-D-Glu-L-Lys-D-Ala-D-Ala)-di-trans,octa-cis-undecaprenyl diphosphate = [GlcNAc-(1-&gt;4)-Mur2Ac(oyl-L-Ala-gamma-D-Glu-L-Lys-D-Ala-D-Ala)](n+1)-di-trans,octa-cis-undecaprenyl diphosphate + di-trans,octa-cis-undecaprenyl diphosphate + H(+)</text>
        <dbReference type="Rhea" id="RHEA:23708"/>
        <dbReference type="Rhea" id="RHEA-COMP:9602"/>
        <dbReference type="Rhea" id="RHEA-COMP:9603"/>
        <dbReference type="ChEBI" id="CHEBI:15378"/>
        <dbReference type="ChEBI" id="CHEBI:58405"/>
        <dbReference type="ChEBI" id="CHEBI:60033"/>
        <dbReference type="ChEBI" id="CHEBI:78435"/>
        <dbReference type="EC" id="2.4.99.28"/>
    </reaction>
</comment>
<keyword evidence="15" id="KW-0812">Transmembrane</keyword>
<evidence type="ECO:0000256" key="6">
    <source>
        <dbReference type="ARBA" id="ARBA00022679"/>
    </source>
</evidence>
<dbReference type="GO" id="GO:0008658">
    <property type="term" value="F:penicillin binding"/>
    <property type="evidence" value="ECO:0007669"/>
    <property type="project" value="InterPro"/>
</dbReference>
<feature type="domain" description="Penicillin-binding protein transpeptidase" evidence="16">
    <location>
        <begin position="342"/>
        <end position="583"/>
    </location>
</feature>
<evidence type="ECO:0000256" key="11">
    <source>
        <dbReference type="ARBA" id="ARBA00023316"/>
    </source>
</evidence>
<feature type="region of interest" description="Disordered" evidence="14">
    <location>
        <begin position="629"/>
        <end position="728"/>
    </location>
</feature>
<dbReference type="GO" id="GO:0071555">
    <property type="term" value="P:cell wall organization"/>
    <property type="evidence" value="ECO:0007669"/>
    <property type="project" value="UniProtKB-KW"/>
</dbReference>
<evidence type="ECO:0000256" key="2">
    <source>
        <dbReference type="ARBA" id="ARBA00007739"/>
    </source>
</evidence>
<reference evidence="19" key="1">
    <citation type="submission" date="2017-04" db="EMBL/GenBank/DDBJ databases">
        <title>Function of individual gut microbiota members based on whole genome sequencing of pure cultures obtained from chicken caecum.</title>
        <authorList>
            <person name="Medvecky M."/>
            <person name="Cejkova D."/>
            <person name="Polansky O."/>
            <person name="Karasova D."/>
            <person name="Kubasova T."/>
            <person name="Cizek A."/>
            <person name="Rychlik I."/>
        </authorList>
    </citation>
    <scope>NUCLEOTIDE SEQUENCE [LARGE SCALE GENOMIC DNA]</scope>
    <source>
        <strain evidence="19">An70</strain>
    </source>
</reference>
<dbReference type="InterPro" id="IPR012338">
    <property type="entry name" value="Beta-lactam/transpept-like"/>
</dbReference>
<evidence type="ECO:0000256" key="9">
    <source>
        <dbReference type="ARBA" id="ARBA00022984"/>
    </source>
</evidence>
<keyword evidence="11" id="KW-0961">Cell wall biogenesis/degradation</keyword>
<evidence type="ECO:0000256" key="15">
    <source>
        <dbReference type="SAM" id="Phobius"/>
    </source>
</evidence>
<keyword evidence="8" id="KW-0133">Cell shape</keyword>
<feature type="compositionally biased region" description="Low complexity" evidence="14">
    <location>
        <begin position="656"/>
        <end position="674"/>
    </location>
</feature>
<evidence type="ECO:0000313" key="18">
    <source>
        <dbReference type="EMBL" id="OUN43326.1"/>
    </source>
</evidence>
<dbReference type="Proteomes" id="UP000196560">
    <property type="component" value="Unassembled WGS sequence"/>
</dbReference>
<dbReference type="Pfam" id="PF00912">
    <property type="entry name" value="Transgly"/>
    <property type="match status" value="1"/>
</dbReference>
<evidence type="ECO:0000256" key="10">
    <source>
        <dbReference type="ARBA" id="ARBA00023268"/>
    </source>
</evidence>
<feature type="transmembrane region" description="Helical" evidence="15">
    <location>
        <begin position="20"/>
        <end position="43"/>
    </location>
</feature>
<dbReference type="GO" id="GO:0008955">
    <property type="term" value="F:peptidoglycan glycosyltransferase activity"/>
    <property type="evidence" value="ECO:0007669"/>
    <property type="project" value="UniProtKB-EC"/>
</dbReference>
<dbReference type="InterPro" id="IPR036950">
    <property type="entry name" value="PBP_transglycosylase"/>
</dbReference>
<dbReference type="GO" id="GO:0006508">
    <property type="term" value="P:proteolysis"/>
    <property type="evidence" value="ECO:0007669"/>
    <property type="project" value="UniProtKB-KW"/>
</dbReference>
<organism evidence="18 19">
    <name type="scientific">Enorma massiliensis</name>
    <dbReference type="NCBI Taxonomy" id="1472761"/>
    <lineage>
        <taxon>Bacteria</taxon>
        <taxon>Bacillati</taxon>
        <taxon>Actinomycetota</taxon>
        <taxon>Coriobacteriia</taxon>
        <taxon>Coriobacteriales</taxon>
        <taxon>Coriobacteriaceae</taxon>
        <taxon>Enorma</taxon>
    </lineage>
</organism>
<evidence type="ECO:0000256" key="3">
    <source>
        <dbReference type="ARBA" id="ARBA00022645"/>
    </source>
</evidence>
<dbReference type="GO" id="GO:0009252">
    <property type="term" value="P:peptidoglycan biosynthetic process"/>
    <property type="evidence" value="ECO:0007669"/>
    <property type="project" value="UniProtKB-KW"/>
</dbReference>